<dbReference type="Pfam" id="PF01397">
    <property type="entry name" value="Terpene_synth"/>
    <property type="match status" value="1"/>
</dbReference>
<evidence type="ECO:0000259" key="5">
    <source>
        <dbReference type="Pfam" id="PF03936"/>
    </source>
</evidence>
<evidence type="ECO:0000259" key="4">
    <source>
        <dbReference type="Pfam" id="PF01397"/>
    </source>
</evidence>
<keyword evidence="3" id="KW-0456">Lyase</keyword>
<evidence type="ECO:0000256" key="1">
    <source>
        <dbReference type="ARBA" id="ARBA00022723"/>
    </source>
</evidence>
<dbReference type="InterPro" id="IPR036965">
    <property type="entry name" value="Terpene_synth_N_sf"/>
</dbReference>
<dbReference type="Pfam" id="PF03936">
    <property type="entry name" value="Terpene_synth_C"/>
    <property type="match status" value="2"/>
</dbReference>
<dbReference type="GO" id="GO:0016114">
    <property type="term" value="P:terpenoid biosynthetic process"/>
    <property type="evidence" value="ECO:0007669"/>
    <property type="project" value="InterPro"/>
</dbReference>
<keyword evidence="7" id="KW-1185">Reference proteome</keyword>
<reference evidence="6" key="1">
    <citation type="journal article" date="2017" name="Nature">
        <title>The genome of Chenopodium quinoa.</title>
        <authorList>
            <person name="Jarvis D.E."/>
            <person name="Ho Y.S."/>
            <person name="Lightfoot D.J."/>
            <person name="Schmoeckel S.M."/>
            <person name="Li B."/>
            <person name="Borm T.J.A."/>
            <person name="Ohyanagi H."/>
            <person name="Mineta K."/>
            <person name="Michell C.T."/>
            <person name="Saber N."/>
            <person name="Kharbatia N.M."/>
            <person name="Rupper R.R."/>
            <person name="Sharp A.R."/>
            <person name="Dally N."/>
            <person name="Boughton B.A."/>
            <person name="Woo Y.H."/>
            <person name="Gao G."/>
            <person name="Schijlen E.G.W.M."/>
            <person name="Guo X."/>
            <person name="Momin A.A."/>
            <person name="Negrao S."/>
            <person name="Al-Babili S."/>
            <person name="Gehring C."/>
            <person name="Roessner U."/>
            <person name="Jung C."/>
            <person name="Murphy K."/>
            <person name="Arold S.T."/>
            <person name="Gojobori T."/>
            <person name="van der Linden C.G."/>
            <person name="van Loo E.N."/>
            <person name="Jellen E.N."/>
            <person name="Maughan P.J."/>
            <person name="Tester M."/>
        </authorList>
    </citation>
    <scope>NUCLEOTIDE SEQUENCE [LARGE SCALE GENOMIC DNA]</scope>
    <source>
        <strain evidence="6">cv. PI 614886</strain>
    </source>
</reference>
<dbReference type="Proteomes" id="UP000596660">
    <property type="component" value="Unplaced"/>
</dbReference>
<evidence type="ECO:0000313" key="7">
    <source>
        <dbReference type="Proteomes" id="UP000596660"/>
    </source>
</evidence>
<keyword evidence="1" id="KW-0479">Metal-binding</keyword>
<dbReference type="InterPro" id="IPR008949">
    <property type="entry name" value="Isoprenoid_synthase_dom_sf"/>
</dbReference>
<feature type="domain" description="Terpene synthase metal-binding" evidence="5">
    <location>
        <begin position="227"/>
        <end position="311"/>
    </location>
</feature>
<feature type="domain" description="Terpene synthase N-terminal" evidence="4">
    <location>
        <begin position="1"/>
        <end position="131"/>
    </location>
</feature>
<evidence type="ECO:0000256" key="2">
    <source>
        <dbReference type="ARBA" id="ARBA00022842"/>
    </source>
</evidence>
<dbReference type="InterPro" id="IPR001906">
    <property type="entry name" value="Terpene_synth_N"/>
</dbReference>
<dbReference type="InterPro" id="IPR050148">
    <property type="entry name" value="Terpene_synthase-like"/>
</dbReference>
<evidence type="ECO:0000256" key="3">
    <source>
        <dbReference type="ARBA" id="ARBA00023239"/>
    </source>
</evidence>
<dbReference type="GO" id="GO:0010333">
    <property type="term" value="F:terpene synthase activity"/>
    <property type="evidence" value="ECO:0007669"/>
    <property type="project" value="InterPro"/>
</dbReference>
<dbReference type="InterPro" id="IPR008930">
    <property type="entry name" value="Terpenoid_cyclase/PrenylTrfase"/>
</dbReference>
<keyword evidence="2" id="KW-0460">Magnesium</keyword>
<dbReference type="InterPro" id="IPR005630">
    <property type="entry name" value="Terpene_synthase_metal-bd"/>
</dbReference>
<evidence type="ECO:0000313" key="6">
    <source>
        <dbReference type="EnsemblPlants" id="AUR62006349-RA:cds"/>
    </source>
</evidence>
<accession>A0A803L3B0</accession>
<proteinExistence type="predicted"/>
<dbReference type="SUPFAM" id="SSF48576">
    <property type="entry name" value="Terpenoid synthases"/>
    <property type="match status" value="1"/>
</dbReference>
<feature type="domain" description="Terpene synthase metal-binding" evidence="5">
    <location>
        <begin position="141"/>
        <end position="218"/>
    </location>
</feature>
<dbReference type="SUPFAM" id="SSF48239">
    <property type="entry name" value="Terpenoid cyclases/Protein prenyltransferases"/>
    <property type="match status" value="1"/>
</dbReference>
<reference evidence="6" key="2">
    <citation type="submission" date="2021-03" db="UniProtKB">
        <authorList>
            <consortium name="EnsemblPlants"/>
        </authorList>
    </citation>
    <scope>IDENTIFICATION</scope>
</reference>
<dbReference type="AlphaFoldDB" id="A0A803L3B0"/>
<name>A0A803L3B0_CHEQI</name>
<dbReference type="PANTHER" id="PTHR31225:SF93">
    <property type="entry name" value="ALPHA-HUMULENE_(-)-(E)-BETA-CARYOPHYLLENE SYNTHASE"/>
    <property type="match status" value="1"/>
</dbReference>
<dbReference type="Gene3D" id="1.10.600.10">
    <property type="entry name" value="Farnesyl Diphosphate Synthase"/>
    <property type="match status" value="2"/>
</dbReference>
<sequence length="362" mass="41741">MSLIDAVERLGISYHFEIEIEIEELVGQIFNEFATKNFNVDYDIYNTASQFRIFRQHGYKIPCDVFNKFTSGDGKMKESLRTDIKAMVSLYEAGNLRVHGEFILDEAFAFATDALKSSASSSEQARHALKQVCILAFKGWMLFTKFFRVTSILDDTYDAYGTFEELELLTEAFERWDLTAMEKLPTDYLKEVFQLVYNTYDEFSKVTTMQGKPYAAKFAKDCGNSNHTLTSLMGMEEIREEKPFRQILQAPKAITTCEVIGRLMDDIVTREEEQARGRVASGVESYMKDYKMSREEVVQIFKKVIEDSWRELNEEILIKSNPSYGDLPKPVLQRFSTSPVCWIPSTRSSMDTLIRPKSSRKT</sequence>
<protein>
    <submittedName>
        <fullName evidence="6">Uncharacterized protein</fullName>
    </submittedName>
</protein>
<dbReference type="Gene3D" id="1.50.10.130">
    <property type="entry name" value="Terpene synthase, N-terminal domain"/>
    <property type="match status" value="1"/>
</dbReference>
<dbReference type="PANTHER" id="PTHR31225">
    <property type="entry name" value="OS04G0344100 PROTEIN-RELATED"/>
    <property type="match status" value="1"/>
</dbReference>
<dbReference type="Gramene" id="AUR62006349-RA">
    <property type="protein sequence ID" value="AUR62006349-RA:cds"/>
    <property type="gene ID" value="AUR62006349"/>
</dbReference>
<organism evidence="6 7">
    <name type="scientific">Chenopodium quinoa</name>
    <name type="common">Quinoa</name>
    <dbReference type="NCBI Taxonomy" id="63459"/>
    <lineage>
        <taxon>Eukaryota</taxon>
        <taxon>Viridiplantae</taxon>
        <taxon>Streptophyta</taxon>
        <taxon>Embryophyta</taxon>
        <taxon>Tracheophyta</taxon>
        <taxon>Spermatophyta</taxon>
        <taxon>Magnoliopsida</taxon>
        <taxon>eudicotyledons</taxon>
        <taxon>Gunneridae</taxon>
        <taxon>Pentapetalae</taxon>
        <taxon>Caryophyllales</taxon>
        <taxon>Chenopodiaceae</taxon>
        <taxon>Chenopodioideae</taxon>
        <taxon>Atripliceae</taxon>
        <taxon>Chenopodium</taxon>
    </lineage>
</organism>
<dbReference type="EnsemblPlants" id="AUR62006349-RA">
    <property type="protein sequence ID" value="AUR62006349-RA:cds"/>
    <property type="gene ID" value="AUR62006349"/>
</dbReference>
<dbReference type="GO" id="GO:0000287">
    <property type="term" value="F:magnesium ion binding"/>
    <property type="evidence" value="ECO:0007669"/>
    <property type="project" value="InterPro"/>
</dbReference>